<dbReference type="GO" id="GO:0016887">
    <property type="term" value="F:ATP hydrolysis activity"/>
    <property type="evidence" value="ECO:0007669"/>
    <property type="project" value="InterPro"/>
</dbReference>
<evidence type="ECO:0000256" key="3">
    <source>
        <dbReference type="ARBA" id="ARBA00022840"/>
    </source>
</evidence>
<evidence type="ECO:0000259" key="4">
    <source>
        <dbReference type="PROSITE" id="PS50893"/>
    </source>
</evidence>
<evidence type="ECO:0000313" key="5">
    <source>
        <dbReference type="EMBL" id="OGY29621.1"/>
    </source>
</evidence>
<name>A0A1G1WPT2_9BACT</name>
<protein>
    <submittedName>
        <fullName evidence="5">Fe-S cluster assembly ATPase SufC</fullName>
    </submittedName>
</protein>
<dbReference type="PROSITE" id="PS50893">
    <property type="entry name" value="ABC_TRANSPORTER_2"/>
    <property type="match status" value="1"/>
</dbReference>
<dbReference type="Pfam" id="PF00005">
    <property type="entry name" value="ABC_tran"/>
    <property type="match status" value="1"/>
</dbReference>
<dbReference type="PANTHER" id="PTHR43204:SF1">
    <property type="entry name" value="ABC TRANSPORTER I FAMILY MEMBER 6, CHLOROPLASTIC"/>
    <property type="match status" value="1"/>
</dbReference>
<dbReference type="InterPro" id="IPR003593">
    <property type="entry name" value="AAA+_ATPase"/>
</dbReference>
<dbReference type="InterPro" id="IPR027417">
    <property type="entry name" value="P-loop_NTPase"/>
</dbReference>
<organism evidence="5 6">
    <name type="scientific">Candidatus Woykebacteria bacterium RIFCSPHIGHO2_02_FULL_43_16b</name>
    <dbReference type="NCBI Taxonomy" id="1802601"/>
    <lineage>
        <taxon>Bacteria</taxon>
        <taxon>Candidatus Woykeibacteriota</taxon>
    </lineage>
</organism>
<dbReference type="CDD" id="cd03217">
    <property type="entry name" value="ABC_FeS_Assembly"/>
    <property type="match status" value="1"/>
</dbReference>
<dbReference type="InterPro" id="IPR003439">
    <property type="entry name" value="ABC_transporter-like_ATP-bd"/>
</dbReference>
<feature type="domain" description="ABC transporter" evidence="4">
    <location>
        <begin position="8"/>
        <end position="248"/>
    </location>
</feature>
<gene>
    <name evidence="5" type="ORF">A3J50_00210</name>
</gene>
<dbReference type="NCBIfam" id="TIGR01978">
    <property type="entry name" value="sufC"/>
    <property type="match status" value="1"/>
</dbReference>
<evidence type="ECO:0000313" key="6">
    <source>
        <dbReference type="Proteomes" id="UP000177821"/>
    </source>
</evidence>
<reference evidence="5 6" key="1">
    <citation type="journal article" date="2016" name="Nat. Commun.">
        <title>Thousands of microbial genomes shed light on interconnected biogeochemical processes in an aquifer system.</title>
        <authorList>
            <person name="Anantharaman K."/>
            <person name="Brown C.T."/>
            <person name="Hug L.A."/>
            <person name="Sharon I."/>
            <person name="Castelle C.J."/>
            <person name="Probst A.J."/>
            <person name="Thomas B.C."/>
            <person name="Singh A."/>
            <person name="Wilkins M.J."/>
            <person name="Karaoz U."/>
            <person name="Brodie E.L."/>
            <person name="Williams K.H."/>
            <person name="Hubbard S.S."/>
            <person name="Banfield J.F."/>
        </authorList>
    </citation>
    <scope>NUCLEOTIDE SEQUENCE [LARGE SCALE GENOMIC DNA]</scope>
</reference>
<keyword evidence="3" id="KW-0067">ATP-binding</keyword>
<dbReference type="AlphaFoldDB" id="A0A1G1WPT2"/>
<keyword evidence="2" id="KW-0547">Nucleotide-binding</keyword>
<dbReference type="InterPro" id="IPR010230">
    <property type="entry name" value="FeS-cluster_ATPase_SufC"/>
</dbReference>
<dbReference type="SMART" id="SM00382">
    <property type="entry name" value="AAA"/>
    <property type="match status" value="1"/>
</dbReference>
<comment type="similarity">
    <text evidence="1">Belongs to the ABC transporter superfamily. Ycf16 family.</text>
</comment>
<comment type="caution">
    <text evidence="5">The sequence shown here is derived from an EMBL/GenBank/DDBJ whole genome shotgun (WGS) entry which is preliminary data.</text>
</comment>
<dbReference type="EMBL" id="MHCX01000020">
    <property type="protein sequence ID" value="OGY29621.1"/>
    <property type="molecule type" value="Genomic_DNA"/>
</dbReference>
<sequence length="248" mass="27564">MLTPMDVLAINDLFVSAQGKEILKGLNLKLHKGEIHVLMGPNGSGKSSLAATLMGHPTYQVTSGCIRYKGRYITRLSPDERAKLGIFLAFQNPLEIPGVTLSNFLRTAYNATHKDRVSIPEFKKRLHTIALKLKLEDSFLNRYLNDGFSGGEKKKAEALQLLVLEPKLVILDETDSGLDVDALKKVAKAISDYVSEECTILVITHYQRILKYLEPDYVHIMSDGQIVRSGGKEIISLIDEQGYEGVYG</sequence>
<dbReference type="PANTHER" id="PTHR43204">
    <property type="entry name" value="ABC TRANSPORTER I FAMILY MEMBER 6, CHLOROPLASTIC"/>
    <property type="match status" value="1"/>
</dbReference>
<accession>A0A1G1WPT2</accession>
<dbReference type="Gene3D" id="3.40.50.300">
    <property type="entry name" value="P-loop containing nucleotide triphosphate hydrolases"/>
    <property type="match status" value="1"/>
</dbReference>
<evidence type="ECO:0000256" key="1">
    <source>
        <dbReference type="ARBA" id="ARBA00006216"/>
    </source>
</evidence>
<dbReference type="GO" id="GO:0005524">
    <property type="term" value="F:ATP binding"/>
    <property type="evidence" value="ECO:0007669"/>
    <property type="project" value="UniProtKB-KW"/>
</dbReference>
<proteinExistence type="inferred from homology"/>
<evidence type="ECO:0000256" key="2">
    <source>
        <dbReference type="ARBA" id="ARBA00022741"/>
    </source>
</evidence>
<dbReference type="SUPFAM" id="SSF52540">
    <property type="entry name" value="P-loop containing nucleoside triphosphate hydrolases"/>
    <property type="match status" value="1"/>
</dbReference>
<dbReference type="Proteomes" id="UP000177821">
    <property type="component" value="Unassembled WGS sequence"/>
</dbReference>